<evidence type="ECO:0000313" key="16">
    <source>
        <dbReference type="Ensembl" id="ENSCCRP00010052352.1"/>
    </source>
</evidence>
<dbReference type="GO" id="GO:0043235">
    <property type="term" value="C:receptor complex"/>
    <property type="evidence" value="ECO:0007669"/>
    <property type="project" value="TreeGrafter"/>
</dbReference>
<dbReference type="Gene3D" id="3.90.190.10">
    <property type="entry name" value="Protein tyrosine phosphatase superfamily"/>
    <property type="match status" value="1"/>
</dbReference>
<feature type="domain" description="Tyrosine specific protein phosphatases" evidence="14">
    <location>
        <begin position="790"/>
        <end position="863"/>
    </location>
</feature>
<evidence type="ECO:0000256" key="1">
    <source>
        <dbReference type="ARBA" id="ARBA00004479"/>
    </source>
</evidence>
<dbReference type="PROSITE" id="PS00383">
    <property type="entry name" value="TYR_PHOSPHATASE_1"/>
    <property type="match status" value="1"/>
</dbReference>
<keyword evidence="7 11" id="KW-1133">Transmembrane helix</keyword>
<dbReference type="InterPro" id="IPR000242">
    <property type="entry name" value="PTP_cat"/>
</dbReference>
<keyword evidence="5" id="KW-0378">Hydrolase</keyword>
<evidence type="ECO:0000256" key="11">
    <source>
        <dbReference type="SAM" id="Phobius"/>
    </source>
</evidence>
<organism evidence="16 17">
    <name type="scientific">Cyprinus carpio</name>
    <name type="common">Common carp</name>
    <dbReference type="NCBI Taxonomy" id="7962"/>
    <lineage>
        <taxon>Eukaryota</taxon>
        <taxon>Metazoa</taxon>
        <taxon>Chordata</taxon>
        <taxon>Craniata</taxon>
        <taxon>Vertebrata</taxon>
        <taxon>Euteleostomi</taxon>
        <taxon>Actinopterygii</taxon>
        <taxon>Neopterygii</taxon>
        <taxon>Teleostei</taxon>
        <taxon>Ostariophysi</taxon>
        <taxon>Cypriniformes</taxon>
        <taxon>Cyprinidae</taxon>
        <taxon>Cyprininae</taxon>
        <taxon>Cyprinus</taxon>
    </lineage>
</organism>
<evidence type="ECO:0000256" key="8">
    <source>
        <dbReference type="ARBA" id="ARBA00023136"/>
    </source>
</evidence>
<name>A0A8C1KTA3_CYPCA</name>
<dbReference type="Pfam" id="PF00102">
    <property type="entry name" value="Y_phosphatase"/>
    <property type="match status" value="1"/>
</dbReference>
<gene>
    <name evidence="16" type="primary">LOC109049304</name>
</gene>
<dbReference type="AlphaFoldDB" id="A0A8C1KTA3"/>
<protein>
    <recommendedName>
        <fullName evidence="2">protein-tyrosine-phosphatase</fullName>
        <ecNumber evidence="2">3.1.3.48</ecNumber>
    </recommendedName>
</protein>
<feature type="chain" id="PRO_5034118505" description="protein-tyrosine-phosphatase" evidence="12">
    <location>
        <begin position="18"/>
        <end position="905"/>
    </location>
</feature>
<evidence type="ECO:0000256" key="7">
    <source>
        <dbReference type="ARBA" id="ARBA00022989"/>
    </source>
</evidence>
<keyword evidence="3 11" id="KW-0812">Transmembrane</keyword>
<dbReference type="PANTHER" id="PTHR46957">
    <property type="entry name" value="CYTOKINE RECEPTOR"/>
    <property type="match status" value="1"/>
</dbReference>
<dbReference type="InterPro" id="IPR036116">
    <property type="entry name" value="FN3_sf"/>
</dbReference>
<dbReference type="FunFam" id="3.90.190.10:FF:000009">
    <property type="entry name" value="Receptor-type tyrosine-protein phosphatase beta"/>
    <property type="match status" value="1"/>
</dbReference>
<dbReference type="InterPro" id="IPR050713">
    <property type="entry name" value="RTP_Phos/Ushers"/>
</dbReference>
<dbReference type="InterPro" id="IPR016130">
    <property type="entry name" value="Tyr_Pase_AS"/>
</dbReference>
<evidence type="ECO:0000313" key="17">
    <source>
        <dbReference type="Proteomes" id="UP000694427"/>
    </source>
</evidence>
<keyword evidence="4 12" id="KW-0732">Signal</keyword>
<dbReference type="Ensembl" id="ENSCCRT00010057418.1">
    <property type="protein sequence ID" value="ENSCCRP00010052352.1"/>
    <property type="gene ID" value="ENSCCRG00010022195.1"/>
</dbReference>
<evidence type="ECO:0000259" key="14">
    <source>
        <dbReference type="PROSITE" id="PS50056"/>
    </source>
</evidence>
<reference evidence="16" key="2">
    <citation type="submission" date="2025-09" db="UniProtKB">
        <authorList>
            <consortium name="Ensembl"/>
        </authorList>
    </citation>
    <scope>IDENTIFICATION</scope>
</reference>
<dbReference type="PANTHER" id="PTHR46957:SF10">
    <property type="entry name" value="PROTEIN TYROSINE PHOSPHATASE, RECEPTOR TYPE, H"/>
    <property type="match status" value="1"/>
</dbReference>
<dbReference type="SMART" id="SM00060">
    <property type="entry name" value="FN3"/>
    <property type="match status" value="5"/>
</dbReference>
<evidence type="ECO:0000256" key="4">
    <source>
        <dbReference type="ARBA" id="ARBA00022729"/>
    </source>
</evidence>
<evidence type="ECO:0000256" key="3">
    <source>
        <dbReference type="ARBA" id="ARBA00022692"/>
    </source>
</evidence>
<dbReference type="SUPFAM" id="SSF49265">
    <property type="entry name" value="Fibronectin type III"/>
    <property type="match status" value="3"/>
</dbReference>
<dbReference type="PRINTS" id="PR00700">
    <property type="entry name" value="PRTYPHPHTASE"/>
</dbReference>
<dbReference type="InterPro" id="IPR003595">
    <property type="entry name" value="Tyr_Pase_cat"/>
</dbReference>
<keyword evidence="8 11" id="KW-0472">Membrane</keyword>
<comment type="subcellular location">
    <subcellularLocation>
        <location evidence="1">Membrane</location>
        <topology evidence="1">Single-pass type I membrane protein</topology>
    </subcellularLocation>
</comment>
<dbReference type="PROSITE" id="PS50056">
    <property type="entry name" value="TYR_PHOSPHATASE_2"/>
    <property type="match status" value="1"/>
</dbReference>
<dbReference type="InterPro" id="IPR000387">
    <property type="entry name" value="Tyr_Pase_dom"/>
</dbReference>
<dbReference type="Proteomes" id="UP000694427">
    <property type="component" value="Unplaced"/>
</dbReference>
<dbReference type="EC" id="3.1.3.48" evidence="2"/>
<dbReference type="SMART" id="SM00194">
    <property type="entry name" value="PTPc"/>
    <property type="match status" value="1"/>
</dbReference>
<dbReference type="InterPro" id="IPR013783">
    <property type="entry name" value="Ig-like_fold"/>
</dbReference>
<dbReference type="Gene3D" id="2.60.40.10">
    <property type="entry name" value="Immunoglobulins"/>
    <property type="match status" value="4"/>
</dbReference>
<feature type="domain" description="Tyrosine-protein phosphatase" evidence="13">
    <location>
        <begin position="613"/>
        <end position="872"/>
    </location>
</feature>
<keyword evidence="9" id="KW-0325">Glycoprotein</keyword>
<feature type="transmembrane region" description="Helical" evidence="11">
    <location>
        <begin position="540"/>
        <end position="563"/>
    </location>
</feature>
<dbReference type="InterPro" id="IPR029021">
    <property type="entry name" value="Prot-tyrosine_phosphatase-like"/>
</dbReference>
<comment type="catalytic activity">
    <reaction evidence="10">
        <text>O-phospho-L-tyrosyl-[protein] + H2O = L-tyrosyl-[protein] + phosphate</text>
        <dbReference type="Rhea" id="RHEA:10684"/>
        <dbReference type="Rhea" id="RHEA-COMP:10136"/>
        <dbReference type="Rhea" id="RHEA-COMP:20101"/>
        <dbReference type="ChEBI" id="CHEBI:15377"/>
        <dbReference type="ChEBI" id="CHEBI:43474"/>
        <dbReference type="ChEBI" id="CHEBI:46858"/>
        <dbReference type="ChEBI" id="CHEBI:61978"/>
        <dbReference type="EC" id="3.1.3.48"/>
    </reaction>
</comment>
<evidence type="ECO:0000256" key="12">
    <source>
        <dbReference type="SAM" id="SignalP"/>
    </source>
</evidence>
<keyword evidence="17" id="KW-1185">Reference proteome</keyword>
<sequence>MEGALTLVLLCVLSAWAQIPDVKNVSVISRTKFELTFQWEVESNSYNYSLMIHGKEELEIIPSETDSSVNITVQSLSPGTNYSFTLYTVFKNETSKGFNFTDVTVPSDVDSVLVITQKETEIKLQWNQVNNSNDYSYKLKYRNNETSIPALPNDYTVEYTVLFLNPGTEYFFTLYTVFKNVISSGYNFSNVTMPSNVNENVNAKLNDTDIILQWNVVPNIDNNNYNYILENRDGPVNCTDYTAERNEVTCHISDLIPGTNYSFTLYTEFADLRSTGFNFYQITTLSDITGVTVNRSQTDLTILWYKLYNNDIYNYTLERHGEKSETNFTGSTEDDKFTFTYSSLTPGNEYSFSLFTVVNNVRSTGYSFKSVTTLNCASFDWSVTNSSIVAAVIGSTYVTAQNSTGSGKNDTVVGNRVNLQDLYPGESYTVSLFYDLESEKLPQCSHHLTLFPNSVPNLRCKYHSGGYGLVVIWDPPYGVVNMVQIDVRKQSFNQSHSSENPQKVEVEGLQAAQWYKVTATSFSGAMRSHTVSVNCQTDPAGVIAGVLVFFLLIIIICVAVFVWHRYGSAKRNKMPKPAVESKVHNENYKNLLIPSDKFPEYFQNMSRDDNRGFSEEYEDLSSVGIKQSTVAALMPENKDKNRFTNVLAYDSSRVHLTTNDESDSDYINANYMPGYGNASRQYIAAQGPLPSTVNDFWKMVWEKRSQVIVMVTNCTEGGRVKCEQYWPMDYTPCLYGQLLVTVKSEDKFPSWTLREFNVKNKTTSETRTVRHFQFIAWPDHGVPTGTEELIQFRGLIRQQVESSFSAGPTIVHCSAGVGRTGTLIALDVLLQQLDKEKAVGISAFVQQMRLSRPLMVQTESQYVFLHQCIMDTLQPKVVPKSDPLYENSDMIYVNAIALREYEKQS</sequence>
<keyword evidence="6" id="KW-0904">Protein phosphatase</keyword>
<evidence type="ECO:0000259" key="15">
    <source>
        <dbReference type="PROSITE" id="PS50853"/>
    </source>
</evidence>
<proteinExistence type="predicted"/>
<evidence type="ECO:0000256" key="5">
    <source>
        <dbReference type="ARBA" id="ARBA00022801"/>
    </source>
</evidence>
<evidence type="ECO:0000259" key="13">
    <source>
        <dbReference type="PROSITE" id="PS50055"/>
    </source>
</evidence>
<dbReference type="SUPFAM" id="SSF52799">
    <property type="entry name" value="(Phosphotyrosine protein) phosphatases II"/>
    <property type="match status" value="1"/>
</dbReference>
<feature type="domain" description="Fibronectin type-III" evidence="15">
    <location>
        <begin position="105"/>
        <end position="196"/>
    </location>
</feature>
<evidence type="ECO:0000256" key="10">
    <source>
        <dbReference type="ARBA" id="ARBA00051722"/>
    </source>
</evidence>
<feature type="domain" description="Fibronectin type-III" evidence="15">
    <location>
        <begin position="197"/>
        <end position="287"/>
    </location>
</feature>
<evidence type="ECO:0000256" key="9">
    <source>
        <dbReference type="ARBA" id="ARBA00023180"/>
    </source>
</evidence>
<dbReference type="InterPro" id="IPR003961">
    <property type="entry name" value="FN3_dom"/>
</dbReference>
<dbReference type="PROSITE" id="PS50055">
    <property type="entry name" value="TYR_PHOSPHATASE_PTP"/>
    <property type="match status" value="1"/>
</dbReference>
<evidence type="ECO:0000256" key="6">
    <source>
        <dbReference type="ARBA" id="ARBA00022912"/>
    </source>
</evidence>
<dbReference type="SMART" id="SM00404">
    <property type="entry name" value="PTPc_motif"/>
    <property type="match status" value="1"/>
</dbReference>
<evidence type="ECO:0000256" key="2">
    <source>
        <dbReference type="ARBA" id="ARBA00013064"/>
    </source>
</evidence>
<reference evidence="16" key="1">
    <citation type="submission" date="2025-08" db="UniProtKB">
        <authorList>
            <consortium name="Ensembl"/>
        </authorList>
    </citation>
    <scope>IDENTIFICATION</scope>
</reference>
<accession>A0A8C1KTA3</accession>
<dbReference type="CDD" id="cd00063">
    <property type="entry name" value="FN3"/>
    <property type="match status" value="2"/>
</dbReference>
<dbReference type="GO" id="GO:0016020">
    <property type="term" value="C:membrane"/>
    <property type="evidence" value="ECO:0007669"/>
    <property type="project" value="UniProtKB-SubCell"/>
</dbReference>
<dbReference type="GO" id="GO:0004725">
    <property type="term" value="F:protein tyrosine phosphatase activity"/>
    <property type="evidence" value="ECO:0007669"/>
    <property type="project" value="UniProtKB-EC"/>
</dbReference>
<feature type="signal peptide" evidence="12">
    <location>
        <begin position="1"/>
        <end position="17"/>
    </location>
</feature>
<dbReference type="PROSITE" id="PS50853">
    <property type="entry name" value="FN3"/>
    <property type="match status" value="2"/>
</dbReference>